<evidence type="ECO:0000259" key="2">
    <source>
        <dbReference type="PROSITE" id="PS50878"/>
    </source>
</evidence>
<evidence type="ECO:0000313" key="3">
    <source>
        <dbReference type="EMBL" id="WCL70802.1"/>
    </source>
</evidence>
<reference evidence="3 4" key="1">
    <citation type="submission" date="2023-01" db="EMBL/GenBank/DDBJ databases">
        <authorList>
            <person name="Yang C."/>
        </authorList>
    </citation>
    <scope>NUCLEOTIDE SEQUENCE [LARGE SCALE GENOMIC DNA]</scope>
    <source>
        <strain evidence="3 4">ZJ106</strain>
    </source>
</reference>
<dbReference type="EMBL" id="CP116766">
    <property type="protein sequence ID" value="WCL70802.1"/>
    <property type="molecule type" value="Genomic_DNA"/>
</dbReference>
<dbReference type="CDD" id="cd01646">
    <property type="entry name" value="RT_Bac_retron_I"/>
    <property type="match status" value="1"/>
</dbReference>
<feature type="domain" description="Reverse transcriptase" evidence="2">
    <location>
        <begin position="69"/>
        <end position="334"/>
    </location>
</feature>
<protein>
    <submittedName>
        <fullName evidence="3">RNA-directed DNA polymerase</fullName>
    </submittedName>
</protein>
<gene>
    <name evidence="3" type="ORF">PJU73_05300</name>
</gene>
<keyword evidence="3" id="KW-0808">Transferase</keyword>
<sequence>MGVDLNNSKVGNNMCKTNILDLDCDEARSFFLKHESYCNIDLPQYFSFSKLLEKLSKAMQNKNLSNISVSKNDINAIGKLDNVNYFIYANKDGRLSWRPLQIIHPLVYVDLVHKITEEDNWEKLKARFSKFQQNKKIECLSIPVCSKNKKKDKAQQILHWWENVEQKSIALSLEYNYVFDTDIADCYGSIYTHSIAWAVESKCVAKTNHSDSLLGNYIDKKVQSAQYQQTNGIPQGSVLMDFIAEIVLGYIDRILTHELKNNYNEITDYKILRYRDDYRIFVNNKNDGENILKLLSQIMIDFGLKLNSSKTKENNDVITQSIKKDKMLWLSFGGYHRNLQKQLLLIRQHSINFPNSGSVTTELNKLDKKIERLIKKNRKIHSTKQLISIAADIAYNNPKTLPVCCSIISKLLQESKDNELSELVYNKLIKMPNSGFAEIWLQRMLKSDVDRFKFSEKMCLFVSNQKPELWNNEWIKSQRIKSIIENTDIFLKDEFNELDNIISNEEIDLFTYQ</sequence>
<dbReference type="GO" id="GO:0003964">
    <property type="term" value="F:RNA-directed DNA polymerase activity"/>
    <property type="evidence" value="ECO:0007669"/>
    <property type="project" value="UniProtKB-KW"/>
</dbReference>
<keyword evidence="3" id="KW-0548">Nucleotidyltransferase</keyword>
<evidence type="ECO:0000313" key="4">
    <source>
        <dbReference type="Proteomes" id="UP001221268"/>
    </source>
</evidence>
<dbReference type="SUPFAM" id="SSF56672">
    <property type="entry name" value="DNA/RNA polymerases"/>
    <property type="match status" value="1"/>
</dbReference>
<name>A0ABY7RH05_9NEIS</name>
<dbReference type="Pfam" id="PF00078">
    <property type="entry name" value="RVT_1"/>
    <property type="match status" value="1"/>
</dbReference>
<keyword evidence="4" id="KW-1185">Reference proteome</keyword>
<accession>A0ABY7RH05</accession>
<proteinExistence type="inferred from homology"/>
<evidence type="ECO:0000256" key="1">
    <source>
        <dbReference type="ARBA" id="ARBA00034120"/>
    </source>
</evidence>
<dbReference type="InterPro" id="IPR000477">
    <property type="entry name" value="RT_dom"/>
</dbReference>
<keyword evidence="3" id="KW-0695">RNA-directed DNA polymerase</keyword>
<dbReference type="RefSeq" id="WP_237091533.1">
    <property type="nucleotide sequence ID" value="NZ_CP116766.1"/>
</dbReference>
<dbReference type="PANTHER" id="PTHR34047">
    <property type="entry name" value="NUCLEAR INTRON MATURASE 1, MITOCHONDRIAL-RELATED"/>
    <property type="match status" value="1"/>
</dbReference>
<organism evidence="3 4">
    <name type="scientific">Neisseria lisongii</name>
    <dbReference type="NCBI Taxonomy" id="2912188"/>
    <lineage>
        <taxon>Bacteria</taxon>
        <taxon>Pseudomonadati</taxon>
        <taxon>Pseudomonadota</taxon>
        <taxon>Betaproteobacteria</taxon>
        <taxon>Neisseriales</taxon>
        <taxon>Neisseriaceae</taxon>
        <taxon>Neisseria</taxon>
    </lineage>
</organism>
<dbReference type="PROSITE" id="PS50878">
    <property type="entry name" value="RT_POL"/>
    <property type="match status" value="1"/>
</dbReference>
<dbReference type="InterPro" id="IPR051083">
    <property type="entry name" value="GrpII_Intron_Splice-Mob/Def"/>
</dbReference>
<dbReference type="Proteomes" id="UP001221268">
    <property type="component" value="Chromosome"/>
</dbReference>
<comment type="similarity">
    <text evidence="1">Belongs to the bacterial reverse transcriptase family.</text>
</comment>
<dbReference type="PANTHER" id="PTHR34047:SF8">
    <property type="entry name" value="PROTEIN YKFC"/>
    <property type="match status" value="1"/>
</dbReference>
<dbReference type="InterPro" id="IPR043502">
    <property type="entry name" value="DNA/RNA_pol_sf"/>
</dbReference>